<dbReference type="Proteomes" id="UP000838821">
    <property type="component" value="Unassembled WGS sequence"/>
</dbReference>
<sequence length="513" mass="56000">MKSNNRNDQLTKFFQHNPIEDTQYLKKYVKEHPDHKMAWYLLGREYTAQGKSGKAAYCFAQAGEIYEAFEQQKIVLEEPLPPNLTASKLIKEGAAAGDRQVQLRGRRKWLPYLVMFVLLALPAGMDLAKSDGMEHVADVTEQTQAGSAVATLSDIQVDNPGLKLYFSDGDWGKKLQQILQPPVRGAGESVIMDAPPSNDGHWKEWYRSVSPLLSVEHTATGGNQAVLKYYQAQICSCQVVDSSKLVPVIQAWMHDREEAIILQSAIQAYQKKTGGLPDKPQQLTRPYPDNILPGLTPQMKESFPVALQKVAELTSGKAAQAPNLTAGTATGGQSPQSNEEKVLAASSSQPVASPEPFTEPLKIIIDTEQHQLAVVSGDFILRRYPVGLGGVKTPQGEFIISEKVRNPNGRSNGEFGSRGMTLSNTLYAIHGTNKPTSIGKDESHGCIRMLQQDVEELYNMVPGQTKVTIGKGVLPLSESGEGIGAGGGIPQQALSLPLETKDNNPGKVYKWLD</sequence>
<keyword evidence="5" id="KW-0378">Hydrolase</keyword>
<dbReference type="Gene3D" id="2.40.440.10">
    <property type="entry name" value="L,D-transpeptidase catalytic domain-like"/>
    <property type="match status" value="1"/>
</dbReference>
<dbReference type="InterPro" id="IPR011990">
    <property type="entry name" value="TPR-like_helical_dom_sf"/>
</dbReference>
<keyword evidence="6 9" id="KW-0133">Cell shape</keyword>
<evidence type="ECO:0000256" key="6">
    <source>
        <dbReference type="ARBA" id="ARBA00022960"/>
    </source>
</evidence>
<proteinExistence type="inferred from homology"/>
<evidence type="ECO:0000256" key="11">
    <source>
        <dbReference type="SAM" id="Phobius"/>
    </source>
</evidence>
<keyword evidence="4" id="KW-0808">Transferase</keyword>
<feature type="region of interest" description="Disordered" evidence="10">
    <location>
        <begin position="321"/>
        <end position="354"/>
    </location>
</feature>
<comment type="similarity">
    <text evidence="2">Belongs to the YkuD family.</text>
</comment>
<comment type="caution">
    <text evidence="13">The sequence shown here is derived from an EMBL/GenBank/DDBJ whole genome shotgun (WGS) entry which is preliminary data.</text>
</comment>
<evidence type="ECO:0000256" key="4">
    <source>
        <dbReference type="ARBA" id="ARBA00022679"/>
    </source>
</evidence>
<evidence type="ECO:0000256" key="9">
    <source>
        <dbReference type="PROSITE-ProRule" id="PRU01373"/>
    </source>
</evidence>
<evidence type="ECO:0000256" key="7">
    <source>
        <dbReference type="ARBA" id="ARBA00022984"/>
    </source>
</evidence>
<dbReference type="CDD" id="cd16913">
    <property type="entry name" value="YkuD_like"/>
    <property type="match status" value="1"/>
</dbReference>
<reference evidence="13" key="1">
    <citation type="submission" date="2022-01" db="EMBL/GenBank/DDBJ databases">
        <authorList>
            <person name="Criscuolo A."/>
        </authorList>
    </citation>
    <scope>NUCLEOTIDE SEQUENCE</scope>
    <source>
        <strain evidence="13">CIP111891</strain>
    </source>
</reference>
<dbReference type="InterPro" id="IPR005490">
    <property type="entry name" value="LD_TPept_cat_dom"/>
</dbReference>
<keyword evidence="11" id="KW-1133">Transmembrane helix</keyword>
<evidence type="ECO:0000256" key="1">
    <source>
        <dbReference type="ARBA" id="ARBA00004752"/>
    </source>
</evidence>
<evidence type="ECO:0000256" key="3">
    <source>
        <dbReference type="ARBA" id="ARBA00022676"/>
    </source>
</evidence>
<keyword evidence="7 9" id="KW-0573">Peptidoglycan synthesis</keyword>
<keyword evidence="11" id="KW-0472">Membrane</keyword>
<comment type="pathway">
    <text evidence="1 9">Cell wall biogenesis; peptidoglycan biosynthesis.</text>
</comment>
<keyword evidence="8 9" id="KW-0961">Cell wall biogenesis/degradation</keyword>
<organism evidence="13 14">
    <name type="scientific">Paenibacillus allorhizoplanae</name>
    <dbReference type="NCBI Taxonomy" id="2905648"/>
    <lineage>
        <taxon>Bacteria</taxon>
        <taxon>Bacillati</taxon>
        <taxon>Bacillota</taxon>
        <taxon>Bacilli</taxon>
        <taxon>Bacillales</taxon>
        <taxon>Paenibacillaceae</taxon>
        <taxon>Paenibacillus</taxon>
    </lineage>
</organism>
<accession>A0ABN8G9C2</accession>
<name>A0ABN8G9C2_9BACL</name>
<feature type="transmembrane region" description="Helical" evidence="11">
    <location>
        <begin position="109"/>
        <end position="125"/>
    </location>
</feature>
<keyword evidence="11" id="KW-0812">Transmembrane</keyword>
<dbReference type="SUPFAM" id="SSF141523">
    <property type="entry name" value="L,D-transpeptidase catalytic domain-like"/>
    <property type="match status" value="1"/>
</dbReference>
<dbReference type="InterPro" id="IPR050979">
    <property type="entry name" value="LD-transpeptidase"/>
</dbReference>
<dbReference type="PROSITE" id="PS52029">
    <property type="entry name" value="LD_TPASE"/>
    <property type="match status" value="1"/>
</dbReference>
<keyword evidence="14" id="KW-1185">Reference proteome</keyword>
<evidence type="ECO:0000313" key="13">
    <source>
        <dbReference type="EMBL" id="CAH1199568.1"/>
    </source>
</evidence>
<evidence type="ECO:0000259" key="12">
    <source>
        <dbReference type="PROSITE" id="PS52029"/>
    </source>
</evidence>
<feature type="domain" description="L,D-TPase catalytic" evidence="12">
    <location>
        <begin position="361"/>
        <end position="470"/>
    </location>
</feature>
<dbReference type="Pfam" id="PF03734">
    <property type="entry name" value="YkuD"/>
    <property type="match status" value="1"/>
</dbReference>
<dbReference type="PANTHER" id="PTHR30582:SF24">
    <property type="entry name" value="L,D-TRANSPEPTIDASE ERFK_SRFK-RELATED"/>
    <property type="match status" value="1"/>
</dbReference>
<dbReference type="Gene3D" id="1.25.40.10">
    <property type="entry name" value="Tetratricopeptide repeat domain"/>
    <property type="match status" value="1"/>
</dbReference>
<dbReference type="InterPro" id="IPR038063">
    <property type="entry name" value="Transpep_catalytic_dom"/>
</dbReference>
<evidence type="ECO:0000313" key="14">
    <source>
        <dbReference type="Proteomes" id="UP000838821"/>
    </source>
</evidence>
<evidence type="ECO:0000256" key="10">
    <source>
        <dbReference type="SAM" id="MobiDB-lite"/>
    </source>
</evidence>
<evidence type="ECO:0000256" key="8">
    <source>
        <dbReference type="ARBA" id="ARBA00023316"/>
    </source>
</evidence>
<protein>
    <recommendedName>
        <fullName evidence="12">L,D-TPase catalytic domain-containing protein</fullName>
    </recommendedName>
</protein>
<dbReference type="EMBL" id="CAKMMW010000003">
    <property type="protein sequence ID" value="CAH1199568.1"/>
    <property type="molecule type" value="Genomic_DNA"/>
</dbReference>
<evidence type="ECO:0000256" key="2">
    <source>
        <dbReference type="ARBA" id="ARBA00005992"/>
    </source>
</evidence>
<feature type="active site" description="Nucleophile" evidence="9">
    <location>
        <position position="446"/>
    </location>
</feature>
<feature type="compositionally biased region" description="Polar residues" evidence="10">
    <location>
        <begin position="322"/>
        <end position="337"/>
    </location>
</feature>
<gene>
    <name evidence="13" type="ORF">PAECIP111891_01317</name>
</gene>
<feature type="active site" description="Proton donor/acceptor" evidence="9">
    <location>
        <position position="430"/>
    </location>
</feature>
<dbReference type="RefSeq" id="WP_236285803.1">
    <property type="nucleotide sequence ID" value="NZ_CAKMMW010000003.1"/>
</dbReference>
<dbReference type="SUPFAM" id="SSF48452">
    <property type="entry name" value="TPR-like"/>
    <property type="match status" value="1"/>
</dbReference>
<evidence type="ECO:0000256" key="5">
    <source>
        <dbReference type="ARBA" id="ARBA00022801"/>
    </source>
</evidence>
<keyword evidence="3" id="KW-0328">Glycosyltransferase</keyword>
<dbReference type="PANTHER" id="PTHR30582">
    <property type="entry name" value="L,D-TRANSPEPTIDASE"/>
    <property type="match status" value="1"/>
</dbReference>